<feature type="region of interest" description="Disordered" evidence="1">
    <location>
        <begin position="1"/>
        <end position="20"/>
    </location>
</feature>
<accession>A0A4Y2GAI0</accession>
<reference evidence="2 3" key="1">
    <citation type="journal article" date="2019" name="Sci. Rep.">
        <title>Orb-weaving spider Araneus ventricosus genome elucidates the spidroin gene catalogue.</title>
        <authorList>
            <person name="Kono N."/>
            <person name="Nakamura H."/>
            <person name="Ohtoshi R."/>
            <person name="Moran D.A.P."/>
            <person name="Shinohara A."/>
            <person name="Yoshida Y."/>
            <person name="Fujiwara M."/>
            <person name="Mori M."/>
            <person name="Tomita M."/>
            <person name="Arakawa K."/>
        </authorList>
    </citation>
    <scope>NUCLEOTIDE SEQUENCE [LARGE SCALE GENOMIC DNA]</scope>
</reference>
<sequence length="125" mass="14049">MNLFERNEASESMRRNPCHGPFKTDGIKGIGKDCTDHYLKNGGPWSVRKKSGRNWGWMMESIFSPPGGFQGSAFSTQTRKCSICTGSLFTRMMKPVDMLFTWNARQVAGEEQLVPTVQASLKCCF</sequence>
<evidence type="ECO:0000313" key="2">
    <source>
        <dbReference type="EMBL" id="GBM50623.1"/>
    </source>
</evidence>
<gene>
    <name evidence="2" type="ORF">AVEN_70255_1</name>
</gene>
<evidence type="ECO:0000256" key="1">
    <source>
        <dbReference type="SAM" id="MobiDB-lite"/>
    </source>
</evidence>
<protein>
    <submittedName>
        <fullName evidence="2">Uncharacterized protein</fullName>
    </submittedName>
</protein>
<name>A0A4Y2GAI0_ARAVE</name>
<dbReference type="AlphaFoldDB" id="A0A4Y2GAI0"/>
<dbReference type="Proteomes" id="UP000499080">
    <property type="component" value="Unassembled WGS sequence"/>
</dbReference>
<organism evidence="2 3">
    <name type="scientific">Araneus ventricosus</name>
    <name type="common">Orbweaver spider</name>
    <name type="synonym">Epeira ventricosa</name>
    <dbReference type="NCBI Taxonomy" id="182803"/>
    <lineage>
        <taxon>Eukaryota</taxon>
        <taxon>Metazoa</taxon>
        <taxon>Ecdysozoa</taxon>
        <taxon>Arthropoda</taxon>
        <taxon>Chelicerata</taxon>
        <taxon>Arachnida</taxon>
        <taxon>Araneae</taxon>
        <taxon>Araneomorphae</taxon>
        <taxon>Entelegynae</taxon>
        <taxon>Araneoidea</taxon>
        <taxon>Araneidae</taxon>
        <taxon>Araneus</taxon>
    </lineage>
</organism>
<proteinExistence type="predicted"/>
<evidence type="ECO:0000313" key="3">
    <source>
        <dbReference type="Proteomes" id="UP000499080"/>
    </source>
</evidence>
<feature type="compositionally biased region" description="Basic and acidic residues" evidence="1">
    <location>
        <begin position="1"/>
        <end position="14"/>
    </location>
</feature>
<comment type="caution">
    <text evidence="2">The sequence shown here is derived from an EMBL/GenBank/DDBJ whole genome shotgun (WGS) entry which is preliminary data.</text>
</comment>
<keyword evidence="3" id="KW-1185">Reference proteome</keyword>
<dbReference type="EMBL" id="BGPR01001305">
    <property type="protein sequence ID" value="GBM50623.1"/>
    <property type="molecule type" value="Genomic_DNA"/>
</dbReference>